<organism evidence="10 11">
    <name type="scientific">Stylonychia lemnae</name>
    <name type="common">Ciliate</name>
    <dbReference type="NCBI Taxonomy" id="5949"/>
    <lineage>
        <taxon>Eukaryota</taxon>
        <taxon>Sar</taxon>
        <taxon>Alveolata</taxon>
        <taxon>Ciliophora</taxon>
        <taxon>Intramacronucleata</taxon>
        <taxon>Spirotrichea</taxon>
        <taxon>Stichotrichia</taxon>
        <taxon>Sporadotrichida</taxon>
        <taxon>Oxytrichidae</taxon>
        <taxon>Stylonychinae</taxon>
        <taxon>Stylonychia</taxon>
    </lineage>
</organism>
<comment type="similarity">
    <text evidence="2">Belongs to the actin family. ARP2 subfamily.</text>
</comment>
<evidence type="ECO:0000256" key="2">
    <source>
        <dbReference type="ARBA" id="ARBA00010121"/>
    </source>
</evidence>
<accession>A0A078AUY9</accession>
<dbReference type="GO" id="GO:0003779">
    <property type="term" value="F:actin binding"/>
    <property type="evidence" value="ECO:0007669"/>
    <property type="project" value="UniProtKB-KW"/>
</dbReference>
<evidence type="ECO:0000313" key="11">
    <source>
        <dbReference type="Proteomes" id="UP000039865"/>
    </source>
</evidence>
<gene>
    <name evidence="10" type="primary">Contig13314.g14204</name>
    <name evidence="10" type="ORF">STYLEM_14137</name>
</gene>
<keyword evidence="8" id="KW-0206">Cytoskeleton</keyword>
<keyword evidence="5" id="KW-0547">Nucleotide-binding</keyword>
<comment type="subcellular location">
    <subcellularLocation>
        <location evidence="1">Cytoplasm</location>
        <location evidence="1">Cytoskeleton</location>
    </subcellularLocation>
</comment>
<dbReference type="OMA" id="WEDMQHL"/>
<dbReference type="EMBL" id="CCKQ01013403">
    <property type="protein sequence ID" value="CDW85067.1"/>
    <property type="molecule type" value="Genomic_DNA"/>
</dbReference>
<reference evidence="10 11" key="1">
    <citation type="submission" date="2014-06" db="EMBL/GenBank/DDBJ databases">
        <authorList>
            <person name="Swart Estienne"/>
        </authorList>
    </citation>
    <scope>NUCLEOTIDE SEQUENCE [LARGE SCALE GENOMIC DNA]</scope>
    <source>
        <strain evidence="10 11">130c</strain>
    </source>
</reference>
<dbReference type="AlphaFoldDB" id="A0A078AUY9"/>
<keyword evidence="11" id="KW-1185">Reference proteome</keyword>
<evidence type="ECO:0000256" key="4">
    <source>
        <dbReference type="ARBA" id="ARBA00022490"/>
    </source>
</evidence>
<dbReference type="Gene3D" id="3.30.420.40">
    <property type="match status" value="2"/>
</dbReference>
<dbReference type="Proteomes" id="UP000039865">
    <property type="component" value="Unassembled WGS sequence"/>
</dbReference>
<evidence type="ECO:0000256" key="7">
    <source>
        <dbReference type="ARBA" id="ARBA00023203"/>
    </source>
</evidence>
<keyword evidence="6" id="KW-0067">ATP-binding</keyword>
<dbReference type="SMART" id="SM00268">
    <property type="entry name" value="ACTIN"/>
    <property type="match status" value="1"/>
</dbReference>
<evidence type="ECO:0000256" key="8">
    <source>
        <dbReference type="ARBA" id="ARBA00023212"/>
    </source>
</evidence>
<evidence type="ECO:0000256" key="5">
    <source>
        <dbReference type="ARBA" id="ARBA00022741"/>
    </source>
</evidence>
<comment type="catalytic activity">
    <reaction evidence="9">
        <text>ATP + H2O = ADP + phosphate + H(+)</text>
        <dbReference type="Rhea" id="RHEA:13065"/>
        <dbReference type="ChEBI" id="CHEBI:15377"/>
        <dbReference type="ChEBI" id="CHEBI:15378"/>
        <dbReference type="ChEBI" id="CHEBI:30616"/>
        <dbReference type="ChEBI" id="CHEBI:43474"/>
        <dbReference type="ChEBI" id="CHEBI:456216"/>
    </reaction>
</comment>
<dbReference type="InterPro" id="IPR043129">
    <property type="entry name" value="ATPase_NBD"/>
</dbReference>
<keyword evidence="7" id="KW-0009">Actin-binding</keyword>
<dbReference type="PANTHER" id="PTHR11937">
    <property type="entry name" value="ACTIN"/>
    <property type="match status" value="1"/>
</dbReference>
<evidence type="ECO:0000256" key="3">
    <source>
        <dbReference type="ARBA" id="ARBA00020098"/>
    </source>
</evidence>
<dbReference type="Gene3D" id="3.90.640.10">
    <property type="entry name" value="Actin, Chain A, domain 4"/>
    <property type="match status" value="1"/>
</dbReference>
<proteinExistence type="inferred from homology"/>
<dbReference type="FunFam" id="3.90.640.10:FF:000005">
    <property type="entry name" value="Actin-related protein 2"/>
    <property type="match status" value="1"/>
</dbReference>
<evidence type="ECO:0000256" key="6">
    <source>
        <dbReference type="ARBA" id="ARBA00022840"/>
    </source>
</evidence>
<dbReference type="PRINTS" id="PR00190">
    <property type="entry name" value="ACTIN"/>
</dbReference>
<dbReference type="OrthoDB" id="5132116at2759"/>
<evidence type="ECO:0000256" key="1">
    <source>
        <dbReference type="ARBA" id="ARBA00004245"/>
    </source>
</evidence>
<dbReference type="FunFam" id="3.30.420.40:FF:000050">
    <property type="entry name" value="Actin, alpha skeletal muscle"/>
    <property type="match status" value="1"/>
</dbReference>
<keyword evidence="4" id="KW-0963">Cytoplasm</keyword>
<protein>
    <recommendedName>
        <fullName evidence="3">Actin, cytoplasmic</fullName>
    </recommendedName>
</protein>
<evidence type="ECO:0000313" key="10">
    <source>
        <dbReference type="EMBL" id="CDW85067.1"/>
    </source>
</evidence>
<evidence type="ECO:0000256" key="9">
    <source>
        <dbReference type="ARBA" id="ARBA00049360"/>
    </source>
</evidence>
<dbReference type="InParanoid" id="A0A078AUY9"/>
<dbReference type="Pfam" id="PF00022">
    <property type="entry name" value="Actin"/>
    <property type="match status" value="1"/>
</dbReference>
<dbReference type="InterPro" id="IPR004000">
    <property type="entry name" value="Actin"/>
</dbReference>
<name>A0A078AUY9_STYLE</name>
<sequence>MQAALDKVICDNGSGYLKMGYGGENFPRFTIPSIAGRPLLRASQKIGEIELKPLMLGDEANPLRTFLEISYPIREGIVESWDDLTALWKYTFHTKMGLPQDLSNHKILITEAARNPKKNRQMMAEVLFEKFGFGGVMFEIQALCSLMAEGETTGLVFDAGDGVSHCIPVFEGIPLYDQIKRLNVAGRHVTDYLIKLLLFRGYAFNSSADFETVREIKEQLCYVSYDLKKDRKLAQETTVVDKEYRLPDNTVISVGRERFEAPECLFNPMYVDVESPGISDLIFDSVNESPLDCQRALIQRVMLTGGTTMFPGLSSRVEKDLKDIYVREKFKGDKSGLNRVKISVHDPPRRKHGVFIGASFLANFAPPDRWVTRKDYQEQGSKMFLR</sequence>
<dbReference type="GO" id="GO:0005856">
    <property type="term" value="C:cytoskeleton"/>
    <property type="evidence" value="ECO:0007669"/>
    <property type="project" value="UniProtKB-SubCell"/>
</dbReference>
<dbReference type="GO" id="GO:0005524">
    <property type="term" value="F:ATP binding"/>
    <property type="evidence" value="ECO:0007669"/>
    <property type="project" value="UniProtKB-KW"/>
</dbReference>
<dbReference type="SUPFAM" id="SSF53067">
    <property type="entry name" value="Actin-like ATPase domain"/>
    <property type="match status" value="2"/>
</dbReference>